<proteinExistence type="predicted"/>
<dbReference type="EMBL" id="BLXT01004061">
    <property type="protein sequence ID" value="GFO09190.1"/>
    <property type="molecule type" value="Genomic_DNA"/>
</dbReference>
<feature type="compositionally biased region" description="Polar residues" evidence="1">
    <location>
        <begin position="20"/>
        <end position="35"/>
    </location>
</feature>
<sequence>MVLALENVYCGHGRSRRTNLNRPPQTGASGPHQTSPPARRGRPPALPVPSSATETDDNRGHPLAQTHHRQLTSHTGRQVRLPVRFQ</sequence>
<organism evidence="2 3">
    <name type="scientific">Plakobranchus ocellatus</name>
    <dbReference type="NCBI Taxonomy" id="259542"/>
    <lineage>
        <taxon>Eukaryota</taxon>
        <taxon>Metazoa</taxon>
        <taxon>Spiralia</taxon>
        <taxon>Lophotrochozoa</taxon>
        <taxon>Mollusca</taxon>
        <taxon>Gastropoda</taxon>
        <taxon>Heterobranchia</taxon>
        <taxon>Euthyneura</taxon>
        <taxon>Panpulmonata</taxon>
        <taxon>Sacoglossa</taxon>
        <taxon>Placobranchoidea</taxon>
        <taxon>Plakobranchidae</taxon>
        <taxon>Plakobranchus</taxon>
    </lineage>
</organism>
<keyword evidence="3" id="KW-1185">Reference proteome</keyword>
<evidence type="ECO:0000256" key="1">
    <source>
        <dbReference type="SAM" id="MobiDB-lite"/>
    </source>
</evidence>
<protein>
    <submittedName>
        <fullName evidence="2">Uncharacterized protein</fullName>
    </submittedName>
</protein>
<dbReference type="Proteomes" id="UP000735302">
    <property type="component" value="Unassembled WGS sequence"/>
</dbReference>
<evidence type="ECO:0000313" key="3">
    <source>
        <dbReference type="Proteomes" id="UP000735302"/>
    </source>
</evidence>
<comment type="caution">
    <text evidence="2">The sequence shown here is derived from an EMBL/GenBank/DDBJ whole genome shotgun (WGS) entry which is preliminary data.</text>
</comment>
<dbReference type="AlphaFoldDB" id="A0AAV4ALW6"/>
<name>A0AAV4ALW6_9GAST</name>
<gene>
    <name evidence="2" type="ORF">PoB_003569500</name>
</gene>
<evidence type="ECO:0000313" key="2">
    <source>
        <dbReference type="EMBL" id="GFO09190.1"/>
    </source>
</evidence>
<feature type="region of interest" description="Disordered" evidence="1">
    <location>
        <begin position="1"/>
        <end position="86"/>
    </location>
</feature>
<reference evidence="2 3" key="1">
    <citation type="journal article" date="2021" name="Elife">
        <title>Chloroplast acquisition without the gene transfer in kleptoplastic sea slugs, Plakobranchus ocellatus.</title>
        <authorList>
            <person name="Maeda T."/>
            <person name="Takahashi S."/>
            <person name="Yoshida T."/>
            <person name="Shimamura S."/>
            <person name="Takaki Y."/>
            <person name="Nagai Y."/>
            <person name="Toyoda A."/>
            <person name="Suzuki Y."/>
            <person name="Arimoto A."/>
            <person name="Ishii H."/>
            <person name="Satoh N."/>
            <person name="Nishiyama T."/>
            <person name="Hasebe M."/>
            <person name="Maruyama T."/>
            <person name="Minagawa J."/>
            <person name="Obokata J."/>
            <person name="Shigenobu S."/>
        </authorList>
    </citation>
    <scope>NUCLEOTIDE SEQUENCE [LARGE SCALE GENOMIC DNA]</scope>
</reference>
<accession>A0AAV4ALW6</accession>